<gene>
    <name evidence="14" type="ORF">FHE72_01600</name>
</gene>
<evidence type="ECO:0000256" key="6">
    <source>
        <dbReference type="ARBA" id="ARBA00023004"/>
    </source>
</evidence>
<dbReference type="GO" id="GO:0016020">
    <property type="term" value="C:membrane"/>
    <property type="evidence" value="ECO:0007669"/>
    <property type="project" value="InterPro"/>
</dbReference>
<keyword evidence="1" id="KW-0813">Transport</keyword>
<keyword evidence="7" id="KW-0406">Ion transport</keyword>
<dbReference type="PROSITE" id="PS00211">
    <property type="entry name" value="ABC_TRANSPORTER_1"/>
    <property type="match status" value="1"/>
</dbReference>
<dbReference type="SMART" id="SM00382">
    <property type="entry name" value="AAA"/>
    <property type="match status" value="1"/>
</dbReference>
<sequence>MSPFIHIQGVSKTFKEKEILNDVTFALKKGEILSLVGASGSGKSTFLRILAGLESATKGKVLIDGNDISSTKPQNRPIGMVFQQPLLFPHMNVLENVMYGLEMRGEKKRENKRKAKDYIQRVGLGEVMHHYPSELSGGQQQRVSLIRSLILKPKLLLLDEPFSSLDLQLRRELRQWVLTVFKEEGTTVLFVTHDRDEAYEVGDRVAVLHEGRFLQAGTPEEIYYRPGSSFVASFMSDGLILSPGQFIHASHLSISSSGEALPHPKWKGKIQQKLFVAGTNIHEIWVEELKQTLHLPLDRESSHGTVWLYAKEENIQTFQNEE</sequence>
<dbReference type="GO" id="GO:0016887">
    <property type="term" value="F:ATP hydrolysis activity"/>
    <property type="evidence" value="ECO:0007669"/>
    <property type="project" value="InterPro"/>
</dbReference>
<dbReference type="InterPro" id="IPR017871">
    <property type="entry name" value="ABC_transporter-like_CS"/>
</dbReference>
<evidence type="ECO:0000256" key="2">
    <source>
        <dbReference type="ARBA" id="ARBA00022475"/>
    </source>
</evidence>
<dbReference type="CDD" id="cd03259">
    <property type="entry name" value="ABC_Carb_Solutes_like"/>
    <property type="match status" value="1"/>
</dbReference>
<keyword evidence="4" id="KW-0547">Nucleotide-binding</keyword>
<dbReference type="GO" id="GO:0005524">
    <property type="term" value="F:ATP binding"/>
    <property type="evidence" value="ECO:0007669"/>
    <property type="project" value="UniProtKB-KW"/>
</dbReference>
<evidence type="ECO:0000256" key="8">
    <source>
        <dbReference type="ARBA" id="ARBA00023136"/>
    </source>
</evidence>
<keyword evidence="2" id="KW-1003">Cell membrane</keyword>
<protein>
    <recommendedName>
        <fullName evidence="12">Carnitine transport ATP-binding protein OpuCA</fullName>
        <ecNumber evidence="11">7.6.2.9</ecNumber>
    </recommendedName>
</protein>
<dbReference type="SUPFAM" id="SSF52540">
    <property type="entry name" value="P-loop containing nucleoside triphosphate hydrolases"/>
    <property type="match status" value="1"/>
</dbReference>
<organism evidence="14 15">
    <name type="scientific">Rossellomorea vietnamensis</name>
    <dbReference type="NCBI Taxonomy" id="218284"/>
    <lineage>
        <taxon>Bacteria</taxon>
        <taxon>Bacillati</taxon>
        <taxon>Bacillota</taxon>
        <taxon>Bacilli</taxon>
        <taxon>Bacillales</taxon>
        <taxon>Bacillaceae</taxon>
        <taxon>Rossellomorea</taxon>
    </lineage>
</organism>
<keyword evidence="6" id="KW-0408">Iron</keyword>
<dbReference type="AlphaFoldDB" id="A0A6I6UD50"/>
<dbReference type="PANTHER" id="PTHR42781">
    <property type="entry name" value="SPERMIDINE/PUTRESCINE IMPORT ATP-BINDING PROTEIN POTA"/>
    <property type="match status" value="1"/>
</dbReference>
<dbReference type="PROSITE" id="PS50893">
    <property type="entry name" value="ABC_TRANSPORTER_2"/>
    <property type="match status" value="1"/>
</dbReference>
<evidence type="ECO:0000256" key="9">
    <source>
        <dbReference type="ARBA" id="ARBA00052482"/>
    </source>
</evidence>
<dbReference type="InterPro" id="IPR050093">
    <property type="entry name" value="ABC_SmlMolc_Importer"/>
</dbReference>
<dbReference type="EC" id="7.6.2.9" evidence="11"/>
<evidence type="ECO:0000256" key="7">
    <source>
        <dbReference type="ARBA" id="ARBA00023065"/>
    </source>
</evidence>
<evidence type="ECO:0000256" key="5">
    <source>
        <dbReference type="ARBA" id="ARBA00022840"/>
    </source>
</evidence>
<evidence type="ECO:0000256" key="1">
    <source>
        <dbReference type="ARBA" id="ARBA00022448"/>
    </source>
</evidence>
<evidence type="ECO:0000256" key="10">
    <source>
        <dbReference type="ARBA" id="ARBA00063934"/>
    </source>
</evidence>
<dbReference type="FunFam" id="3.40.50.300:FF:000425">
    <property type="entry name" value="Probable ABC transporter, ATP-binding subunit"/>
    <property type="match status" value="1"/>
</dbReference>
<keyword evidence="5 14" id="KW-0067">ATP-binding</keyword>
<proteinExistence type="predicted"/>
<feature type="domain" description="ABC transporter" evidence="13">
    <location>
        <begin position="5"/>
        <end position="235"/>
    </location>
</feature>
<comment type="catalytic activity">
    <reaction evidence="9">
        <text>a quaternary ammonium(out) + ATP + H2O = a quaternary ammonium(in) + ADP + phosphate + H(+)</text>
        <dbReference type="Rhea" id="RHEA:11036"/>
        <dbReference type="ChEBI" id="CHEBI:15377"/>
        <dbReference type="ChEBI" id="CHEBI:15378"/>
        <dbReference type="ChEBI" id="CHEBI:30616"/>
        <dbReference type="ChEBI" id="CHEBI:35267"/>
        <dbReference type="ChEBI" id="CHEBI:43474"/>
        <dbReference type="ChEBI" id="CHEBI:456216"/>
        <dbReference type="EC" id="7.6.2.9"/>
    </reaction>
</comment>
<evidence type="ECO:0000256" key="4">
    <source>
        <dbReference type="ARBA" id="ARBA00022741"/>
    </source>
</evidence>
<dbReference type="RefSeq" id="WP_159361028.1">
    <property type="nucleotide sequence ID" value="NZ_CP047394.1"/>
</dbReference>
<dbReference type="InterPro" id="IPR027417">
    <property type="entry name" value="P-loop_NTPase"/>
</dbReference>
<dbReference type="InterPro" id="IPR003439">
    <property type="entry name" value="ABC_transporter-like_ATP-bd"/>
</dbReference>
<dbReference type="PANTHER" id="PTHR42781:SF4">
    <property type="entry name" value="SPERMIDINE_PUTRESCINE IMPORT ATP-BINDING PROTEIN POTA"/>
    <property type="match status" value="1"/>
</dbReference>
<dbReference type="EMBL" id="CP047394">
    <property type="protein sequence ID" value="QHE59878.1"/>
    <property type="molecule type" value="Genomic_DNA"/>
</dbReference>
<evidence type="ECO:0000256" key="11">
    <source>
        <dbReference type="ARBA" id="ARBA00066388"/>
    </source>
</evidence>
<dbReference type="InterPro" id="IPR003593">
    <property type="entry name" value="AAA+_ATPase"/>
</dbReference>
<evidence type="ECO:0000259" key="13">
    <source>
        <dbReference type="PROSITE" id="PS50893"/>
    </source>
</evidence>
<accession>A0A6I6UD50</accession>
<evidence type="ECO:0000256" key="3">
    <source>
        <dbReference type="ARBA" id="ARBA00022496"/>
    </source>
</evidence>
<evidence type="ECO:0000313" key="14">
    <source>
        <dbReference type="EMBL" id="QHE59878.1"/>
    </source>
</evidence>
<comment type="subunit">
    <text evidence="10">The complex is composed of two ATP-binding proteins (OpuCA), two transmembrane proteins (OpuCB and OpuCD) and a solute-binding protein (OpuCC).</text>
</comment>
<dbReference type="KEGG" id="bvq:FHE72_01600"/>
<name>A0A6I6UD50_9BACI</name>
<dbReference type="InterPro" id="IPR015853">
    <property type="entry name" value="ABC_transpr_FbpC"/>
</dbReference>
<keyword evidence="3" id="KW-0410">Iron transport</keyword>
<dbReference type="GO" id="GO:0015408">
    <property type="term" value="F:ABC-type ferric iron transporter activity"/>
    <property type="evidence" value="ECO:0007669"/>
    <property type="project" value="InterPro"/>
</dbReference>
<dbReference type="Proteomes" id="UP000465062">
    <property type="component" value="Chromosome"/>
</dbReference>
<dbReference type="Pfam" id="PF00005">
    <property type="entry name" value="ABC_tran"/>
    <property type="match status" value="1"/>
</dbReference>
<keyword evidence="8" id="KW-0472">Membrane</keyword>
<evidence type="ECO:0000256" key="12">
    <source>
        <dbReference type="ARBA" id="ARBA00070305"/>
    </source>
</evidence>
<reference evidence="14 15" key="1">
    <citation type="submission" date="2019-06" db="EMBL/GenBank/DDBJ databases">
        <title>An operon consisting of a P-type ATPase gene and a transcriptional regular gene given the different cadmium resistance in Bacillus vietamensis 151-6 and Bacillus marisflavi 151-25.</title>
        <authorList>
            <person name="Yu X."/>
        </authorList>
    </citation>
    <scope>NUCLEOTIDE SEQUENCE [LARGE SCALE GENOMIC DNA]</scope>
    <source>
        <strain evidence="14 15">151-6</strain>
    </source>
</reference>
<evidence type="ECO:0000313" key="15">
    <source>
        <dbReference type="Proteomes" id="UP000465062"/>
    </source>
</evidence>
<dbReference type="Gene3D" id="3.40.50.300">
    <property type="entry name" value="P-loop containing nucleotide triphosphate hydrolases"/>
    <property type="match status" value="1"/>
</dbReference>
<dbReference type="GO" id="GO:0015418">
    <property type="term" value="F:ABC-type quaternary ammonium compound transporting activity"/>
    <property type="evidence" value="ECO:0007669"/>
    <property type="project" value="UniProtKB-EC"/>
</dbReference>